<sequence>MSGRARSALADLNSDAEEDDHTSFPRSSASSRATGPAATDLEDVRLHSSNLRSRNRQLEEKNAVLEANKQWKPKKRDVPDELAAYEAEMKMLAKKYGVLIKMYFPTTEALFQPLPMPPPVFNTADRYATVVAEGQCLVAELESILPDHIKRLRPSNHFRDVFTSAMQTGRSDILCKLRNNTDRIFGLPKDHFIPTCERLKIPEVVKMLGVKDIQNGPKYTIWFPFLFKDMKVDMRKPFSNWKPLSLILKLAWFGQSSLTGVVKHGGPPTNGQRWQISAVTPGSIAWAATIALFMLSPDSEFPGDGIGSTSKLTYRSVFREYKRLLIIKWDDRHIQSIVAEMNTEIFTQPAKDKGTVTSSAAEDLTAELDAVLAAMDAAGLSDEDDAPDVPHEVSSVPVRRKFGMMELQYLKGGVGVGEVEVEVELEVAEG</sequence>
<gene>
    <name evidence="2" type="ORF">SCLCIDRAFT_25666</name>
</gene>
<organism evidence="2 3">
    <name type="scientific">Scleroderma citrinum Foug A</name>
    <dbReference type="NCBI Taxonomy" id="1036808"/>
    <lineage>
        <taxon>Eukaryota</taxon>
        <taxon>Fungi</taxon>
        <taxon>Dikarya</taxon>
        <taxon>Basidiomycota</taxon>
        <taxon>Agaricomycotina</taxon>
        <taxon>Agaricomycetes</taxon>
        <taxon>Agaricomycetidae</taxon>
        <taxon>Boletales</taxon>
        <taxon>Sclerodermatineae</taxon>
        <taxon>Sclerodermataceae</taxon>
        <taxon>Scleroderma</taxon>
    </lineage>
</organism>
<name>A0A0C3DZR3_9AGAM</name>
<dbReference type="AlphaFoldDB" id="A0A0C3DZR3"/>
<dbReference type="InterPro" id="IPR046521">
    <property type="entry name" value="DUF6698"/>
</dbReference>
<dbReference type="OrthoDB" id="3231188at2759"/>
<evidence type="ECO:0000313" key="3">
    <source>
        <dbReference type="Proteomes" id="UP000053989"/>
    </source>
</evidence>
<evidence type="ECO:0000256" key="1">
    <source>
        <dbReference type="SAM" id="MobiDB-lite"/>
    </source>
</evidence>
<dbReference type="HOGENOM" id="CLU_046463_0_0_1"/>
<evidence type="ECO:0000313" key="2">
    <source>
        <dbReference type="EMBL" id="KIM61709.1"/>
    </source>
</evidence>
<dbReference type="EMBL" id="KN822049">
    <property type="protein sequence ID" value="KIM61709.1"/>
    <property type="molecule type" value="Genomic_DNA"/>
</dbReference>
<proteinExistence type="predicted"/>
<protein>
    <submittedName>
        <fullName evidence="2">Uncharacterized protein</fullName>
    </submittedName>
</protein>
<accession>A0A0C3DZR3</accession>
<dbReference type="InParanoid" id="A0A0C3DZR3"/>
<dbReference type="Pfam" id="PF20414">
    <property type="entry name" value="DUF6698"/>
    <property type="match status" value="1"/>
</dbReference>
<reference evidence="2 3" key="1">
    <citation type="submission" date="2014-04" db="EMBL/GenBank/DDBJ databases">
        <authorList>
            <consortium name="DOE Joint Genome Institute"/>
            <person name="Kuo A."/>
            <person name="Kohler A."/>
            <person name="Nagy L.G."/>
            <person name="Floudas D."/>
            <person name="Copeland A."/>
            <person name="Barry K.W."/>
            <person name="Cichocki N."/>
            <person name="Veneault-Fourrey C."/>
            <person name="LaButti K."/>
            <person name="Lindquist E.A."/>
            <person name="Lipzen A."/>
            <person name="Lundell T."/>
            <person name="Morin E."/>
            <person name="Murat C."/>
            <person name="Sun H."/>
            <person name="Tunlid A."/>
            <person name="Henrissat B."/>
            <person name="Grigoriev I.V."/>
            <person name="Hibbett D.S."/>
            <person name="Martin F."/>
            <person name="Nordberg H.P."/>
            <person name="Cantor M.N."/>
            <person name="Hua S.X."/>
        </authorList>
    </citation>
    <scope>NUCLEOTIDE SEQUENCE [LARGE SCALE GENOMIC DNA]</scope>
    <source>
        <strain evidence="2 3">Foug A</strain>
    </source>
</reference>
<feature type="compositionally biased region" description="Polar residues" evidence="1">
    <location>
        <begin position="24"/>
        <end position="33"/>
    </location>
</feature>
<reference evidence="3" key="2">
    <citation type="submission" date="2015-01" db="EMBL/GenBank/DDBJ databases">
        <title>Evolutionary Origins and Diversification of the Mycorrhizal Mutualists.</title>
        <authorList>
            <consortium name="DOE Joint Genome Institute"/>
            <consortium name="Mycorrhizal Genomics Consortium"/>
            <person name="Kohler A."/>
            <person name="Kuo A."/>
            <person name="Nagy L.G."/>
            <person name="Floudas D."/>
            <person name="Copeland A."/>
            <person name="Barry K.W."/>
            <person name="Cichocki N."/>
            <person name="Veneault-Fourrey C."/>
            <person name="LaButti K."/>
            <person name="Lindquist E.A."/>
            <person name="Lipzen A."/>
            <person name="Lundell T."/>
            <person name="Morin E."/>
            <person name="Murat C."/>
            <person name="Riley R."/>
            <person name="Ohm R."/>
            <person name="Sun H."/>
            <person name="Tunlid A."/>
            <person name="Henrissat B."/>
            <person name="Grigoriev I.V."/>
            <person name="Hibbett D.S."/>
            <person name="Martin F."/>
        </authorList>
    </citation>
    <scope>NUCLEOTIDE SEQUENCE [LARGE SCALE GENOMIC DNA]</scope>
    <source>
        <strain evidence="3">Foug A</strain>
    </source>
</reference>
<keyword evidence="3" id="KW-1185">Reference proteome</keyword>
<dbReference type="STRING" id="1036808.A0A0C3DZR3"/>
<feature type="region of interest" description="Disordered" evidence="1">
    <location>
        <begin position="1"/>
        <end position="58"/>
    </location>
</feature>
<dbReference type="Proteomes" id="UP000053989">
    <property type="component" value="Unassembled WGS sequence"/>
</dbReference>